<dbReference type="GO" id="GO:0000981">
    <property type="term" value="F:DNA-binding transcription factor activity, RNA polymerase II-specific"/>
    <property type="evidence" value="ECO:0007669"/>
    <property type="project" value="InterPro"/>
</dbReference>
<proteinExistence type="predicted"/>
<evidence type="ECO:0000256" key="2">
    <source>
        <dbReference type="ARBA" id="ARBA00023242"/>
    </source>
</evidence>
<evidence type="ECO:0000313" key="4">
    <source>
        <dbReference type="EMBL" id="CAE6413739.1"/>
    </source>
</evidence>
<feature type="region of interest" description="Disordered" evidence="3">
    <location>
        <begin position="167"/>
        <end position="186"/>
    </location>
</feature>
<keyword evidence="2" id="KW-0539">Nucleus</keyword>
<evidence type="ECO:0000256" key="3">
    <source>
        <dbReference type="SAM" id="MobiDB-lite"/>
    </source>
</evidence>
<evidence type="ECO:0000313" key="5">
    <source>
        <dbReference type="Proteomes" id="UP000663888"/>
    </source>
</evidence>
<dbReference type="Proteomes" id="UP000663888">
    <property type="component" value="Unassembled WGS sequence"/>
</dbReference>
<feature type="region of interest" description="Disordered" evidence="3">
    <location>
        <begin position="110"/>
        <end position="148"/>
    </location>
</feature>
<dbReference type="GO" id="GO:0005634">
    <property type="term" value="C:nucleus"/>
    <property type="evidence" value="ECO:0007669"/>
    <property type="project" value="UniProtKB-SubCell"/>
</dbReference>
<dbReference type="EMBL" id="CAJMWX010000347">
    <property type="protein sequence ID" value="CAE6413739.1"/>
    <property type="molecule type" value="Genomic_DNA"/>
</dbReference>
<evidence type="ECO:0000256" key="1">
    <source>
        <dbReference type="ARBA" id="ARBA00004123"/>
    </source>
</evidence>
<accession>A0A8H2X4W0</accession>
<sequence length="583" mass="65034">MSQRNSCTTCATRQRQCDGIQPICCHRNSLEVERGRYPLSGISMDGLFESRKFYLPPHISSMDTPALSALPARNYSMPSRISDISRGELMTPSPPNRTRAQSNLGLSLIEDSYPSVPPAPPPRHDLTPPYPSVPRNLLPPKKDVRQSMTPGQASLFDALFSLARPEDGDNTLGPVSPSSSQNLGYERDSGVQYHNQTDLEDSCDAREIATRLSNPLVLDRNVESNTLAFVLQSYALWIQQFLFEPIRVLPLCRESITGSTEYNLEDLQVLQLHMHEGFSKAASSFGFDRKTNMVIAHLAMGTTYELISVLLVVSPLPDVLKLMQAVAPIFRHGCPDPDDRQVNLPSLLLNINISLKYYATLDIILGAILGRPMYFRYDTTFPAGVHESIFNIENGPGLRWKLGIPDRLVVTLARMNALFEDFGPGVDSKVIQELESEIKGFKSIIIATNQHELGVARLVVQESWRQVAYIYLYMGLCGCDSNDARVMKANDEFLRLLKRTKAGRFPDSFLVILLPILGISTRHLDDRELLKSRMLGLPECARPGTTGSQFMRMLEFMWSLADESNRPTIWSDLGLAALCVAGV</sequence>
<dbReference type="InterPro" id="IPR001138">
    <property type="entry name" value="Zn2Cys6_DnaBD"/>
</dbReference>
<name>A0A8H2X4W0_9AGAM</name>
<gene>
    <name evidence="4" type="ORF">RDB_LOCUS14228</name>
</gene>
<reference evidence="4" key="1">
    <citation type="submission" date="2021-01" db="EMBL/GenBank/DDBJ databases">
        <authorList>
            <person name="Kaushik A."/>
        </authorList>
    </citation>
    <scope>NUCLEOTIDE SEQUENCE</scope>
    <source>
        <strain evidence="4">AG4-R118</strain>
    </source>
</reference>
<comment type="subcellular location">
    <subcellularLocation>
        <location evidence="1">Nucleus</location>
    </subcellularLocation>
</comment>
<protein>
    <submittedName>
        <fullName evidence="4">Uncharacterized protein</fullName>
    </submittedName>
</protein>
<dbReference type="CDD" id="cd00067">
    <property type="entry name" value="GAL4"/>
    <property type="match status" value="1"/>
</dbReference>
<dbReference type="AlphaFoldDB" id="A0A8H2X4W0"/>
<organism evidence="4 5">
    <name type="scientific">Rhizoctonia solani</name>
    <dbReference type="NCBI Taxonomy" id="456999"/>
    <lineage>
        <taxon>Eukaryota</taxon>
        <taxon>Fungi</taxon>
        <taxon>Dikarya</taxon>
        <taxon>Basidiomycota</taxon>
        <taxon>Agaricomycotina</taxon>
        <taxon>Agaricomycetes</taxon>
        <taxon>Cantharellales</taxon>
        <taxon>Ceratobasidiaceae</taxon>
        <taxon>Rhizoctonia</taxon>
    </lineage>
</organism>
<dbReference type="InterPro" id="IPR021858">
    <property type="entry name" value="Fun_TF"/>
</dbReference>
<dbReference type="Pfam" id="PF11951">
    <property type="entry name" value="Fungal_trans_2"/>
    <property type="match status" value="1"/>
</dbReference>
<comment type="caution">
    <text evidence="4">The sequence shown here is derived from an EMBL/GenBank/DDBJ whole genome shotgun (WGS) entry which is preliminary data.</text>
</comment>
<dbReference type="PANTHER" id="PTHR37534:SF46">
    <property type="entry name" value="ZN(II)2CYS6 TRANSCRIPTION FACTOR (EUROFUNG)"/>
    <property type="match status" value="1"/>
</dbReference>
<dbReference type="PANTHER" id="PTHR37534">
    <property type="entry name" value="TRANSCRIPTIONAL ACTIVATOR PROTEIN UGA3"/>
    <property type="match status" value="1"/>
</dbReference>
<dbReference type="GO" id="GO:0008270">
    <property type="term" value="F:zinc ion binding"/>
    <property type="evidence" value="ECO:0007669"/>
    <property type="project" value="InterPro"/>
</dbReference>